<reference evidence="1 2" key="1">
    <citation type="submission" date="2018-06" db="EMBL/GenBank/DDBJ databases">
        <title>Comparative genomics reveals the genomic features of Rhizophagus irregularis, R. cerebriforme, R. diaphanum and Gigaspora rosea, and their symbiotic lifestyle signature.</title>
        <authorList>
            <person name="Morin E."/>
            <person name="San Clemente H."/>
            <person name="Chen E.C.H."/>
            <person name="De La Providencia I."/>
            <person name="Hainaut M."/>
            <person name="Kuo A."/>
            <person name="Kohler A."/>
            <person name="Murat C."/>
            <person name="Tang N."/>
            <person name="Roy S."/>
            <person name="Loubradou J."/>
            <person name="Henrissat B."/>
            <person name="Grigoriev I.V."/>
            <person name="Corradi N."/>
            <person name="Roux C."/>
            <person name="Martin F.M."/>
        </authorList>
    </citation>
    <scope>NUCLEOTIDE SEQUENCE [LARGE SCALE GENOMIC DNA]</scope>
    <source>
        <strain evidence="1 2">DAOM 227022</strain>
    </source>
</reference>
<dbReference type="Proteomes" id="UP000265703">
    <property type="component" value="Unassembled WGS sequence"/>
</dbReference>
<accession>A0A397TC15</accession>
<evidence type="ECO:0000313" key="1">
    <source>
        <dbReference type="EMBL" id="RIA93975.1"/>
    </source>
</evidence>
<comment type="caution">
    <text evidence="1">The sequence shown here is derived from an EMBL/GenBank/DDBJ whole genome shotgun (WGS) entry which is preliminary data.</text>
</comment>
<proteinExistence type="predicted"/>
<gene>
    <name evidence="1" type="ORF">C1645_803772</name>
</gene>
<protein>
    <submittedName>
        <fullName evidence="1">Uncharacterized protein</fullName>
    </submittedName>
</protein>
<sequence>MDLEEFNIFDGCDELFDINDVELHVEQTDDKECDNTFKFSGDDDFLQSLNSLETNKPECAPISVIKYGDSERINISDKTDVNENSDDDIFHPTIILFLHSLIISNFTFNMADICSIAINPITQAICFISNKEETKFRLDIHINGIANYERIGRLIQMQLRRNIRKWIIPVRRVIDKDNIEICLDPTNGEIFRTDMILATVSAHETFCNLEAMDAMFDELKSVSSDFFFNLVNIDIKLRVPIVMNYKSSRYQYDIPMQLTLREFTIIMRNKLSIEILSGYFEYRYADNGIIGIEDEEDWENFKEVMKKSGSYNITGRIEMWVGKYEIK</sequence>
<dbReference type="EMBL" id="QKYT01000093">
    <property type="protein sequence ID" value="RIA93975.1"/>
    <property type="molecule type" value="Genomic_DNA"/>
</dbReference>
<evidence type="ECO:0000313" key="2">
    <source>
        <dbReference type="Proteomes" id="UP000265703"/>
    </source>
</evidence>
<name>A0A397TC15_9GLOM</name>
<organism evidence="1 2">
    <name type="scientific">Glomus cerebriforme</name>
    <dbReference type="NCBI Taxonomy" id="658196"/>
    <lineage>
        <taxon>Eukaryota</taxon>
        <taxon>Fungi</taxon>
        <taxon>Fungi incertae sedis</taxon>
        <taxon>Mucoromycota</taxon>
        <taxon>Glomeromycotina</taxon>
        <taxon>Glomeromycetes</taxon>
        <taxon>Glomerales</taxon>
        <taxon>Glomeraceae</taxon>
        <taxon>Glomus</taxon>
    </lineage>
</organism>
<dbReference type="AlphaFoldDB" id="A0A397TC15"/>
<dbReference type="OrthoDB" id="2373731at2759"/>
<keyword evidence="2" id="KW-1185">Reference proteome</keyword>